<dbReference type="AlphaFoldDB" id="A0AAX6GR38"/>
<accession>A0AAX6GR38</accession>
<keyword evidence="2" id="KW-1185">Reference proteome</keyword>
<reference evidence="1" key="1">
    <citation type="journal article" date="2023" name="GigaByte">
        <title>Genome assembly of the bearded iris, Iris pallida Lam.</title>
        <authorList>
            <person name="Bruccoleri R.E."/>
            <person name="Oakeley E.J."/>
            <person name="Faust A.M.E."/>
            <person name="Altorfer M."/>
            <person name="Dessus-Babus S."/>
            <person name="Burckhardt D."/>
            <person name="Oertli M."/>
            <person name="Naumann U."/>
            <person name="Petersen F."/>
            <person name="Wong J."/>
        </authorList>
    </citation>
    <scope>NUCLEOTIDE SEQUENCE</scope>
    <source>
        <strain evidence="1">GSM-AAB239-AS_SAM_17_03QT</strain>
    </source>
</reference>
<dbReference type="EMBL" id="JANAVB010017184">
    <property type="protein sequence ID" value="KAJ6831002.1"/>
    <property type="molecule type" value="Genomic_DNA"/>
</dbReference>
<organism evidence="1 2">
    <name type="scientific">Iris pallida</name>
    <name type="common">Sweet iris</name>
    <dbReference type="NCBI Taxonomy" id="29817"/>
    <lineage>
        <taxon>Eukaryota</taxon>
        <taxon>Viridiplantae</taxon>
        <taxon>Streptophyta</taxon>
        <taxon>Embryophyta</taxon>
        <taxon>Tracheophyta</taxon>
        <taxon>Spermatophyta</taxon>
        <taxon>Magnoliopsida</taxon>
        <taxon>Liliopsida</taxon>
        <taxon>Asparagales</taxon>
        <taxon>Iridaceae</taxon>
        <taxon>Iridoideae</taxon>
        <taxon>Irideae</taxon>
        <taxon>Iris</taxon>
    </lineage>
</organism>
<evidence type="ECO:0000313" key="2">
    <source>
        <dbReference type="Proteomes" id="UP001140949"/>
    </source>
</evidence>
<proteinExistence type="predicted"/>
<gene>
    <name evidence="1" type="ORF">M6B38_352050</name>
</gene>
<protein>
    <submittedName>
        <fullName evidence="1">Endoglucanase 24-like isoform X1</fullName>
    </submittedName>
</protein>
<comment type="caution">
    <text evidence="1">The sequence shown here is derived from an EMBL/GenBank/DDBJ whole genome shotgun (WGS) entry which is preliminary data.</text>
</comment>
<dbReference type="Proteomes" id="UP001140949">
    <property type="component" value="Unassembled WGS sequence"/>
</dbReference>
<reference evidence="1" key="2">
    <citation type="submission" date="2023-04" db="EMBL/GenBank/DDBJ databases">
        <authorList>
            <person name="Bruccoleri R.E."/>
            <person name="Oakeley E.J."/>
            <person name="Faust A.-M."/>
            <person name="Dessus-Babus S."/>
            <person name="Altorfer M."/>
            <person name="Burckhardt D."/>
            <person name="Oertli M."/>
            <person name="Naumann U."/>
            <person name="Petersen F."/>
            <person name="Wong J."/>
        </authorList>
    </citation>
    <scope>NUCLEOTIDE SEQUENCE</scope>
    <source>
        <strain evidence="1">GSM-AAB239-AS_SAM_17_03QT</strain>
        <tissue evidence="1">Leaf</tissue>
    </source>
</reference>
<evidence type="ECO:0000313" key="1">
    <source>
        <dbReference type="EMBL" id="KAJ6831002.1"/>
    </source>
</evidence>
<sequence length="51" mass="5666">MELFRRSTYESFRKGPPTRAPVATFGFGSAESSHWKPLQPVWTSAGIDAPL</sequence>
<name>A0AAX6GR38_IRIPA</name>